<dbReference type="Proteomes" id="UP000887013">
    <property type="component" value="Unassembled WGS sequence"/>
</dbReference>
<accession>A0A8X6N4I5</accession>
<dbReference type="OrthoDB" id="6427860at2759"/>
<dbReference type="InterPro" id="IPR008827">
    <property type="entry name" value="SYCP1"/>
</dbReference>
<feature type="coiled-coil region" evidence="1">
    <location>
        <begin position="393"/>
        <end position="455"/>
    </location>
</feature>
<feature type="region of interest" description="Disordered" evidence="2">
    <location>
        <begin position="976"/>
        <end position="1036"/>
    </location>
</feature>
<dbReference type="Pfam" id="PF05483">
    <property type="entry name" value="SCP-1"/>
    <property type="match status" value="1"/>
</dbReference>
<dbReference type="PANTHER" id="PTHR46918">
    <property type="entry name" value="SYNAPTONEMAL COMPLEX PROTEIN 1"/>
    <property type="match status" value="1"/>
</dbReference>
<dbReference type="GO" id="GO:0007130">
    <property type="term" value="P:synaptonemal complex assembly"/>
    <property type="evidence" value="ECO:0007669"/>
    <property type="project" value="InterPro"/>
</dbReference>
<feature type="coiled-coil region" evidence="1">
    <location>
        <begin position="621"/>
        <end position="699"/>
    </location>
</feature>
<organism evidence="3 4">
    <name type="scientific">Nephila pilipes</name>
    <name type="common">Giant wood spider</name>
    <name type="synonym">Nephila maculata</name>
    <dbReference type="NCBI Taxonomy" id="299642"/>
    <lineage>
        <taxon>Eukaryota</taxon>
        <taxon>Metazoa</taxon>
        <taxon>Ecdysozoa</taxon>
        <taxon>Arthropoda</taxon>
        <taxon>Chelicerata</taxon>
        <taxon>Arachnida</taxon>
        <taxon>Araneae</taxon>
        <taxon>Araneomorphae</taxon>
        <taxon>Entelegynae</taxon>
        <taxon>Araneoidea</taxon>
        <taxon>Nephilidae</taxon>
        <taxon>Nephila</taxon>
    </lineage>
</organism>
<dbReference type="AlphaFoldDB" id="A0A8X6N4I5"/>
<keyword evidence="4" id="KW-1185">Reference proteome</keyword>
<evidence type="ECO:0000256" key="2">
    <source>
        <dbReference type="SAM" id="MobiDB-lite"/>
    </source>
</evidence>
<reference evidence="3" key="1">
    <citation type="submission" date="2020-08" db="EMBL/GenBank/DDBJ databases">
        <title>Multicomponent nature underlies the extraordinary mechanical properties of spider dragline silk.</title>
        <authorList>
            <person name="Kono N."/>
            <person name="Nakamura H."/>
            <person name="Mori M."/>
            <person name="Yoshida Y."/>
            <person name="Ohtoshi R."/>
            <person name="Malay A.D."/>
            <person name="Moran D.A.P."/>
            <person name="Tomita M."/>
            <person name="Numata K."/>
            <person name="Arakawa K."/>
        </authorList>
    </citation>
    <scope>NUCLEOTIDE SEQUENCE</scope>
</reference>
<dbReference type="PANTHER" id="PTHR46918:SF1">
    <property type="entry name" value="SYNAPTONEMAL COMPLEX PROTEIN 1"/>
    <property type="match status" value="1"/>
</dbReference>
<evidence type="ECO:0000313" key="3">
    <source>
        <dbReference type="EMBL" id="GFS93754.1"/>
    </source>
</evidence>
<sequence length="1036" mass="120842">MPHPYSKTTYVRPLCENNEASIIQQRGFASPVQHFKASDHDNAHGLGEDINLKNMDEVKNLYLNNLNSVHTKLFAGVEEIQRWKTSVEMESRQKNKKVEELLQTIELQRKTILDLQLQNENISYQLSEEMEQRNFVIEKLHSTKELCSALKKHYNTLEKHYEYRNKIEETINTADTKRLKAIENLQSKFEKICREHSEKIGYLNDTLVSETNKALNFKEAVEQQLAEYENEKESLCSMIENYQIEIQNLSKEVAEEKNKAKSLIEEKNALKSNVQELEELNAKHVFSLEEIKENLRVLRNEKFQNENKLLSENKKMKDLLEQYEEQFVTATLHEKELEKNVAFLKETISNLECKINYMETKVEEEKQKNEVLTSSISAIELDKCNLEAIISDAKTELTSFEQLKKDYKSLEEQISDFVIKEKCYNTSLENLKEELLKYKSENERASELCNEKDENLVKVIEEYQNQLGDHGVKLACTTNKMDGLKFHSKAITETKLKCLEENSSELQQEMKCLKNDLEENSRAIIAKDEKILNLESIVGAQEVQLETFRYENITLKDTIEMEKTSVKICLECEQLTEKLKHMKDLEITLRKTEDKLCLQTEETMEIMKMLNDTEKNYNEDRITKEREIIKFQELIRRLEDEISVMNVKLEELSTLKSLNEKLKQDIEDLKLQTNRQEELDILKSENKKLKDDLQDLVLKFQAPKNNFDEESDDKIFAVSVKQEVQDKLIEKKKKVISKTVGRKSKGKMKSCDQFYNKNQSEEKDLECFLIENKKNEKKSRNQLQDESGKGNFVEYAPAENINSKKVSNNQLQNKCSKQHCKEYSLTEVIHPKKDFTKDFDIVLKNNKIDSQDFESVHYQKDGKQEVLNLEKNKWELDSSGSEYLEIAYDKESENFMGLTPKKSPSPIVKLNALGIRKSSSFTSRLKRDIQTVSTDNNMKFGLPFKKNKTEIGNSVWMHSMKTPDRGSNFLRIEENIPKKNTSTNNTPSTPANKSVTGTPTIAGQRKFFKTPLMERDNKFKKPSSQTQWSDFLKSTK</sequence>
<evidence type="ECO:0008006" key="5">
    <source>
        <dbReference type="Google" id="ProtNLM"/>
    </source>
</evidence>
<gene>
    <name evidence="3" type="primary">AVEN_76467_1</name>
    <name evidence="3" type="ORF">NPIL_236392</name>
</gene>
<dbReference type="EMBL" id="BMAW01053966">
    <property type="protein sequence ID" value="GFS93754.1"/>
    <property type="molecule type" value="Genomic_DNA"/>
</dbReference>
<evidence type="ECO:0000256" key="1">
    <source>
        <dbReference type="SAM" id="Coils"/>
    </source>
</evidence>
<protein>
    <recommendedName>
        <fullName evidence="5">Synaptonemal complex protein 1</fullName>
    </recommendedName>
</protein>
<feature type="compositionally biased region" description="Low complexity" evidence="2">
    <location>
        <begin position="978"/>
        <end position="994"/>
    </location>
</feature>
<dbReference type="GO" id="GO:0000795">
    <property type="term" value="C:synaptonemal complex"/>
    <property type="evidence" value="ECO:0007669"/>
    <property type="project" value="InterPro"/>
</dbReference>
<feature type="coiled-coil region" evidence="1">
    <location>
        <begin position="489"/>
        <end position="523"/>
    </location>
</feature>
<feature type="compositionally biased region" description="Polar residues" evidence="2">
    <location>
        <begin position="1022"/>
        <end position="1036"/>
    </location>
</feature>
<comment type="caution">
    <text evidence="3">The sequence shown here is derived from an EMBL/GenBank/DDBJ whole genome shotgun (WGS) entry which is preliminary data.</text>
</comment>
<feature type="coiled-coil region" evidence="1">
    <location>
        <begin position="211"/>
        <end position="368"/>
    </location>
</feature>
<proteinExistence type="predicted"/>
<keyword evidence="1" id="KW-0175">Coiled coil</keyword>
<name>A0A8X6N4I5_NEPPI</name>
<evidence type="ECO:0000313" key="4">
    <source>
        <dbReference type="Proteomes" id="UP000887013"/>
    </source>
</evidence>